<protein>
    <recommendedName>
        <fullName evidence="1">Short chain dehydrogenase-like proteobacteria domain-containing protein</fullName>
    </recommendedName>
</protein>
<dbReference type="EMBL" id="WTYE01000001">
    <property type="protein sequence ID" value="MXP31841.1"/>
    <property type="molecule type" value="Genomic_DNA"/>
</dbReference>
<dbReference type="InterPro" id="IPR048623">
    <property type="entry name" value="SDR-like_proteobact"/>
</dbReference>
<evidence type="ECO:0000313" key="2">
    <source>
        <dbReference type="EMBL" id="MXP31841.1"/>
    </source>
</evidence>
<dbReference type="AlphaFoldDB" id="A0A845ASM3"/>
<evidence type="ECO:0000313" key="3">
    <source>
        <dbReference type="Proteomes" id="UP000446786"/>
    </source>
</evidence>
<proteinExistence type="predicted"/>
<name>A0A845ASM3_9SPHN</name>
<dbReference type="OrthoDB" id="7409402at2"/>
<reference evidence="2 3" key="1">
    <citation type="submission" date="2019-12" db="EMBL/GenBank/DDBJ databases">
        <title>Genomic-based taxomic classification of the family Erythrobacteraceae.</title>
        <authorList>
            <person name="Xu L."/>
        </authorList>
    </citation>
    <scope>NUCLEOTIDE SEQUENCE [LARGE SCALE GENOMIC DNA]</scope>
    <source>
        <strain evidence="2 3">JCM 16677</strain>
    </source>
</reference>
<evidence type="ECO:0000259" key="1">
    <source>
        <dbReference type="Pfam" id="PF21777"/>
    </source>
</evidence>
<organism evidence="2 3">
    <name type="scientific">Parerythrobacter jejuensis</name>
    <dbReference type="NCBI Taxonomy" id="795812"/>
    <lineage>
        <taxon>Bacteria</taxon>
        <taxon>Pseudomonadati</taxon>
        <taxon>Pseudomonadota</taxon>
        <taxon>Alphaproteobacteria</taxon>
        <taxon>Sphingomonadales</taxon>
        <taxon>Erythrobacteraceae</taxon>
        <taxon>Parerythrobacter</taxon>
    </lineage>
</organism>
<dbReference type="Pfam" id="PF21777">
    <property type="entry name" value="SDR-like"/>
    <property type="match status" value="1"/>
</dbReference>
<gene>
    <name evidence="2" type="ORF">GRI94_08395</name>
</gene>
<accession>A0A845ASM3</accession>
<keyword evidence="3" id="KW-1185">Reference proteome</keyword>
<sequence>MAQGVLETGPLPHEALAAARAFHAEQLPKVTSALAGEIDNLAIVMKCPAYDHADWRRAIARDLAREYAPKRVNIVAGDAADEIEATLAFLDAAPGVTGHYLPLQSGGGARV</sequence>
<feature type="domain" description="Short chain dehydrogenase-like proteobacteria" evidence="1">
    <location>
        <begin position="7"/>
        <end position="103"/>
    </location>
</feature>
<dbReference type="RefSeq" id="WP_160779244.1">
    <property type="nucleotide sequence ID" value="NZ_BAAAZF010000001.1"/>
</dbReference>
<comment type="caution">
    <text evidence="2">The sequence shown here is derived from an EMBL/GenBank/DDBJ whole genome shotgun (WGS) entry which is preliminary data.</text>
</comment>
<dbReference type="Proteomes" id="UP000446786">
    <property type="component" value="Unassembled WGS sequence"/>
</dbReference>